<dbReference type="SUPFAM" id="SSF68906">
    <property type="entry name" value="SAP domain"/>
    <property type="match status" value="1"/>
</dbReference>
<feature type="domain" description="SP-RING-type" evidence="6">
    <location>
        <begin position="424"/>
        <end position="511"/>
    </location>
</feature>
<keyword evidence="2 4" id="KW-0863">Zinc-finger</keyword>
<dbReference type="PANTHER" id="PTHR10782">
    <property type="entry name" value="ZINC FINGER MIZ DOMAIN-CONTAINING PROTEIN"/>
    <property type="match status" value="1"/>
</dbReference>
<sequence>MTPANEVYQKNSIDDFEKYCEMIQYLLVVDLKELLGLFDIPKTGLKKVLIKRAKDLLKSNGDQVKSKIEELYNSRNKSKNDDEPTSKDPNSQDKQIDESIKETNNTNKEINQENSNEKDKETNNNNSPNVPLDSLSSNKSNNPWSQNNSELNNPQILNNPTTNNVTQTEQINNQSDFNSRIRSLFSEETNNLFRSLTSDTFARNISLRHEINRKLREMESFKYCFDLEEANIINRRYLSNYSYKSVICLNKLKMDDFDFTKFFHVSKSLLADFFINKKYEIHLRIAIVKNNSNHVMIPHNIKIELNHRPFYFFNRTNTCSVNLTPHFVRMFKTFNPIYIEFSNDLGAQATFYYGIYVFRKLTNNNTLNYNEDNNGNKVYLQTASLNIMTKQNLEHVNKLEYIKSNLVLSKEVTIKMIKEKLKLSDLELEIETDFIKISMICPLAKVRIQIPARGKMCKHVQCFDLESFILLNEKSDKWTCPICDLNTYFTNLVIDSFFKEICEKVKNVDEIQIDENGNWTIDEKNDAELVDSFNVTIDLENLSLTDEVKNPKITKNDSCIILD</sequence>
<feature type="compositionally biased region" description="Basic and acidic residues" evidence="5">
    <location>
        <begin position="70"/>
        <end position="101"/>
    </location>
</feature>
<dbReference type="Gene3D" id="3.30.40.10">
    <property type="entry name" value="Zinc/RING finger domain, C3HC4 (zinc finger)"/>
    <property type="match status" value="1"/>
</dbReference>
<dbReference type="InterPro" id="IPR013083">
    <property type="entry name" value="Znf_RING/FYVE/PHD"/>
</dbReference>
<evidence type="ECO:0000259" key="6">
    <source>
        <dbReference type="PROSITE" id="PS51044"/>
    </source>
</evidence>
<dbReference type="PANTHER" id="PTHR10782:SF94">
    <property type="entry name" value="SUPPRESSOR OF VARIEGATION 2-10, ISOFORM I"/>
    <property type="match status" value="1"/>
</dbReference>
<comment type="caution">
    <text evidence="7">The sequence shown here is derived from an EMBL/GenBank/DDBJ whole genome shotgun (WGS) entry which is preliminary data.</text>
</comment>
<dbReference type="Gene3D" id="1.10.720.30">
    <property type="entry name" value="SAP domain"/>
    <property type="match status" value="1"/>
</dbReference>
<name>A0A813TXB3_9BILA</name>
<dbReference type="EMBL" id="CAJNOC010000895">
    <property type="protein sequence ID" value="CAF0814555.1"/>
    <property type="molecule type" value="Genomic_DNA"/>
</dbReference>
<evidence type="ECO:0000256" key="2">
    <source>
        <dbReference type="ARBA" id="ARBA00022771"/>
    </source>
</evidence>
<feature type="compositionally biased region" description="Polar residues" evidence="5">
    <location>
        <begin position="102"/>
        <end position="114"/>
    </location>
</feature>
<evidence type="ECO:0000313" key="7">
    <source>
        <dbReference type="EMBL" id="CAF0814555.1"/>
    </source>
</evidence>
<dbReference type="InterPro" id="IPR036361">
    <property type="entry name" value="SAP_dom_sf"/>
</dbReference>
<proteinExistence type="predicted"/>
<keyword evidence="1" id="KW-0479">Metal-binding</keyword>
<evidence type="ECO:0000256" key="3">
    <source>
        <dbReference type="ARBA" id="ARBA00022833"/>
    </source>
</evidence>
<dbReference type="GO" id="GO:0000785">
    <property type="term" value="C:chromatin"/>
    <property type="evidence" value="ECO:0007669"/>
    <property type="project" value="TreeGrafter"/>
</dbReference>
<evidence type="ECO:0000256" key="5">
    <source>
        <dbReference type="SAM" id="MobiDB-lite"/>
    </source>
</evidence>
<protein>
    <recommendedName>
        <fullName evidence="6">SP-RING-type domain-containing protein</fullName>
    </recommendedName>
</protein>
<dbReference type="Pfam" id="PF02891">
    <property type="entry name" value="zf-MIZ"/>
    <property type="match status" value="1"/>
</dbReference>
<evidence type="ECO:0000256" key="1">
    <source>
        <dbReference type="ARBA" id="ARBA00022723"/>
    </source>
</evidence>
<dbReference type="InterPro" id="IPR004181">
    <property type="entry name" value="Znf_MIZ"/>
</dbReference>
<dbReference type="GO" id="GO:0016925">
    <property type="term" value="P:protein sumoylation"/>
    <property type="evidence" value="ECO:0007669"/>
    <property type="project" value="TreeGrafter"/>
</dbReference>
<dbReference type="GO" id="GO:0006357">
    <property type="term" value="P:regulation of transcription by RNA polymerase II"/>
    <property type="evidence" value="ECO:0007669"/>
    <property type="project" value="TreeGrafter"/>
</dbReference>
<dbReference type="OrthoDB" id="27975at2759"/>
<evidence type="ECO:0000313" key="8">
    <source>
        <dbReference type="Proteomes" id="UP000663879"/>
    </source>
</evidence>
<dbReference type="GO" id="GO:0003712">
    <property type="term" value="F:transcription coregulator activity"/>
    <property type="evidence" value="ECO:0007669"/>
    <property type="project" value="TreeGrafter"/>
</dbReference>
<dbReference type="CDD" id="cd16650">
    <property type="entry name" value="SP-RING_PIAS-like"/>
    <property type="match status" value="1"/>
</dbReference>
<feature type="compositionally biased region" description="Polar residues" evidence="5">
    <location>
        <begin position="123"/>
        <end position="163"/>
    </location>
</feature>
<keyword evidence="8" id="KW-1185">Reference proteome</keyword>
<dbReference type="GO" id="GO:0008270">
    <property type="term" value="F:zinc ion binding"/>
    <property type="evidence" value="ECO:0007669"/>
    <property type="project" value="UniProtKB-KW"/>
</dbReference>
<dbReference type="Proteomes" id="UP000663879">
    <property type="component" value="Unassembled WGS sequence"/>
</dbReference>
<gene>
    <name evidence="7" type="ORF">OXX778_LOCUS7150</name>
</gene>
<dbReference type="AlphaFoldDB" id="A0A813TXB3"/>
<evidence type="ECO:0000256" key="4">
    <source>
        <dbReference type="PROSITE-ProRule" id="PRU00452"/>
    </source>
</evidence>
<keyword evidence="3" id="KW-0862">Zinc</keyword>
<organism evidence="7 8">
    <name type="scientific">Brachionus calyciflorus</name>
    <dbReference type="NCBI Taxonomy" id="104777"/>
    <lineage>
        <taxon>Eukaryota</taxon>
        <taxon>Metazoa</taxon>
        <taxon>Spiralia</taxon>
        <taxon>Gnathifera</taxon>
        <taxon>Rotifera</taxon>
        <taxon>Eurotatoria</taxon>
        <taxon>Monogononta</taxon>
        <taxon>Pseudotrocha</taxon>
        <taxon>Ploima</taxon>
        <taxon>Brachionidae</taxon>
        <taxon>Brachionus</taxon>
    </lineage>
</organism>
<dbReference type="GO" id="GO:0061665">
    <property type="term" value="F:SUMO ligase activity"/>
    <property type="evidence" value="ECO:0007669"/>
    <property type="project" value="TreeGrafter"/>
</dbReference>
<accession>A0A813TXB3</accession>
<reference evidence="7" key="1">
    <citation type="submission" date="2021-02" db="EMBL/GenBank/DDBJ databases">
        <authorList>
            <person name="Nowell W R."/>
        </authorList>
    </citation>
    <scope>NUCLEOTIDE SEQUENCE</scope>
    <source>
        <strain evidence="7">Ploen Becks lab</strain>
    </source>
</reference>
<feature type="region of interest" description="Disordered" evidence="5">
    <location>
        <begin position="70"/>
        <end position="163"/>
    </location>
</feature>
<dbReference type="PROSITE" id="PS51044">
    <property type="entry name" value="ZF_SP_RING"/>
    <property type="match status" value="1"/>
</dbReference>